<proteinExistence type="inferred from homology"/>
<feature type="compositionally biased region" description="Basic and acidic residues" evidence="6">
    <location>
        <begin position="631"/>
        <end position="661"/>
    </location>
</feature>
<dbReference type="Gene3D" id="3.90.780.10">
    <property type="entry name" value="5'-Nucleotidase, C-terminal domain"/>
    <property type="match status" value="1"/>
</dbReference>
<keyword evidence="5" id="KW-0547">Nucleotide-binding</keyword>
<dbReference type="KEGG" id="eio:H9L01_10085"/>
<dbReference type="Gene3D" id="1.20.1270.90">
    <property type="entry name" value="AF1782-like"/>
    <property type="match status" value="1"/>
</dbReference>
<dbReference type="PROSITE" id="PS00786">
    <property type="entry name" value="5_NUCLEOTIDASE_2"/>
    <property type="match status" value="1"/>
</dbReference>
<gene>
    <name evidence="8" type="ORF">H9L01_10085</name>
</gene>
<dbReference type="Pfam" id="PF02872">
    <property type="entry name" value="5_nucleotid_C"/>
    <property type="match status" value="1"/>
</dbReference>
<dbReference type="InterPro" id="IPR029052">
    <property type="entry name" value="Metallo-depent_PP-like"/>
</dbReference>
<dbReference type="PROSITE" id="PS00785">
    <property type="entry name" value="5_NUCLEOTIDASE_1"/>
    <property type="match status" value="1"/>
</dbReference>
<evidence type="ECO:0000313" key="9">
    <source>
        <dbReference type="Proteomes" id="UP000515928"/>
    </source>
</evidence>
<dbReference type="Gene3D" id="3.60.21.10">
    <property type="match status" value="1"/>
</dbReference>
<dbReference type="RefSeq" id="WP_187533820.1">
    <property type="nucleotide sequence ID" value="NZ_CBCSHU010000024.1"/>
</dbReference>
<keyword evidence="1" id="KW-0134">Cell wall</keyword>
<evidence type="ECO:0000256" key="5">
    <source>
        <dbReference type="RuleBase" id="RU362119"/>
    </source>
</evidence>
<protein>
    <submittedName>
        <fullName evidence="8">Bifunctional metallophosphatase/5'-nucleotidase</fullName>
    </submittedName>
</protein>
<dbReference type="GO" id="GO:0030288">
    <property type="term" value="C:outer membrane-bounded periplasmic space"/>
    <property type="evidence" value="ECO:0007669"/>
    <property type="project" value="TreeGrafter"/>
</dbReference>
<organism evidence="8 9">
    <name type="scientific">Erysipelothrix inopinata</name>
    <dbReference type="NCBI Taxonomy" id="225084"/>
    <lineage>
        <taxon>Bacteria</taxon>
        <taxon>Bacillati</taxon>
        <taxon>Bacillota</taxon>
        <taxon>Erysipelotrichia</taxon>
        <taxon>Erysipelotrichales</taxon>
        <taxon>Erysipelotrichaceae</taxon>
        <taxon>Erysipelothrix</taxon>
    </lineage>
</organism>
<feature type="signal peptide" evidence="5">
    <location>
        <begin position="1"/>
        <end position="25"/>
    </location>
</feature>
<dbReference type="AlphaFoldDB" id="A0A7G9RYM2"/>
<dbReference type="GO" id="GO:0008253">
    <property type="term" value="F:5'-nucleotidase activity"/>
    <property type="evidence" value="ECO:0007669"/>
    <property type="project" value="TreeGrafter"/>
</dbReference>
<dbReference type="InterPro" id="IPR006146">
    <property type="entry name" value="5'-Nucleotdase_CS"/>
</dbReference>
<feature type="chain" id="PRO_5039760255" evidence="5">
    <location>
        <begin position="26"/>
        <end position="696"/>
    </location>
</feature>
<dbReference type="InterPro" id="IPR036907">
    <property type="entry name" value="5'-Nucleotdase_C_sf"/>
</dbReference>
<dbReference type="PANTHER" id="PTHR11575">
    <property type="entry name" value="5'-NUCLEOTIDASE-RELATED"/>
    <property type="match status" value="1"/>
</dbReference>
<dbReference type="GO" id="GO:0046872">
    <property type="term" value="F:metal ion binding"/>
    <property type="evidence" value="ECO:0007669"/>
    <property type="project" value="InterPro"/>
</dbReference>
<evidence type="ECO:0000256" key="1">
    <source>
        <dbReference type="ARBA" id="ARBA00022512"/>
    </source>
</evidence>
<feature type="domain" description="Gram-positive cocci surface proteins LPxTG" evidence="7">
    <location>
        <begin position="662"/>
        <end position="696"/>
    </location>
</feature>
<dbReference type="GO" id="GO:0009166">
    <property type="term" value="P:nucleotide catabolic process"/>
    <property type="evidence" value="ECO:0007669"/>
    <property type="project" value="InterPro"/>
</dbReference>
<comment type="similarity">
    <text evidence="5">Belongs to the 5'-nucleotidase family.</text>
</comment>
<dbReference type="SUPFAM" id="SSF56300">
    <property type="entry name" value="Metallo-dependent phosphatases"/>
    <property type="match status" value="1"/>
</dbReference>
<dbReference type="Proteomes" id="UP000515928">
    <property type="component" value="Chromosome"/>
</dbReference>
<sequence length="696" mass="76712">MKKSFKSLVLILVLFLFGTSAVPMAVGASEDDIVTIMHTNDMHGRIEPSDGLYALARVKGYKDNIKPLLMFDGGDAFQGLPISNASKGADMARIMNEVGYDAMVVGNHEFDFGSAVALGKEDGFGKVLDFPLLSSNTVYNDNSLLFKPTVTLDIQNGQSQTLMKDNYKIVVTGATTPETHTKTHPKNIEGIKWKEPIPAVTEELEKAEHQDADFFVVLTHLGIDKETKTEWRSDTLAESLAANPKLKDKPIIIVDGHSHTPIEKGIFKGDNVILVQTGEHLNNLGVVNLNLTNFKNSTAKLIPITKDLAEPDPVVKGLIDDAYEGFKESVSGVVLNDNKIHFNGQREFVRTRETNLGNVITDAMVAYGKEGFRNPTDFAMINGGGIRKDIKPGVVTEGDIIGVLPFGNITSQIQVTGTQILQMFEHSVRTTTTEELDAHGMPLISPNGGYLHVSNTIRVIYDTTKEPGSRVLGVYIYDGKADEFLPLDLNKTYYMATNDFLAAGGDGYSMLGGAREEGPSLDRVFVDYLKNNNAVDWELYDAELKPYRLLTMLERDYNHALLDYDVLDQLIKEAEALDATLYTKESYDAVIKNLEHAKTLLLDNIDEDEIITQEMIDDAATQLKQSIVDLKKIEEPKDPETEKPEDPTPEVEKDKEKDKGKLPGTGVDPINASLIVGAATLSLGSAAIYLERKRKQ</sequence>
<dbReference type="PRINTS" id="PR01607">
    <property type="entry name" value="APYRASEFAMLY"/>
</dbReference>
<keyword evidence="5" id="KW-0378">Hydrolase</keyword>
<dbReference type="EMBL" id="CP060715">
    <property type="protein sequence ID" value="QNN60697.1"/>
    <property type="molecule type" value="Genomic_DNA"/>
</dbReference>
<evidence type="ECO:0000256" key="2">
    <source>
        <dbReference type="ARBA" id="ARBA00022525"/>
    </source>
</evidence>
<reference evidence="8 9" key="1">
    <citation type="submission" date="2020-08" db="EMBL/GenBank/DDBJ databases">
        <title>Genome sequence of Erysipelothrix inopinata DSM 15511T.</title>
        <authorList>
            <person name="Hyun D.-W."/>
            <person name="Bae J.-W."/>
        </authorList>
    </citation>
    <scope>NUCLEOTIDE SEQUENCE [LARGE SCALE GENOMIC DNA]</scope>
    <source>
        <strain evidence="8 9">DSM 15511</strain>
    </source>
</reference>
<dbReference type="GO" id="GO:0000166">
    <property type="term" value="F:nucleotide binding"/>
    <property type="evidence" value="ECO:0007669"/>
    <property type="project" value="UniProtKB-KW"/>
</dbReference>
<dbReference type="GO" id="GO:0008768">
    <property type="term" value="F:UDP-sugar diphosphatase activity"/>
    <property type="evidence" value="ECO:0007669"/>
    <property type="project" value="TreeGrafter"/>
</dbReference>
<feature type="region of interest" description="Disordered" evidence="6">
    <location>
        <begin position="631"/>
        <end position="669"/>
    </location>
</feature>
<evidence type="ECO:0000259" key="7">
    <source>
        <dbReference type="PROSITE" id="PS50847"/>
    </source>
</evidence>
<keyword evidence="4" id="KW-0572">Peptidoglycan-anchor</keyword>
<evidence type="ECO:0000256" key="4">
    <source>
        <dbReference type="ARBA" id="ARBA00023088"/>
    </source>
</evidence>
<keyword evidence="9" id="KW-1185">Reference proteome</keyword>
<keyword evidence="3 5" id="KW-0732">Signal</keyword>
<evidence type="ECO:0000256" key="3">
    <source>
        <dbReference type="ARBA" id="ARBA00022729"/>
    </source>
</evidence>
<evidence type="ECO:0000256" key="6">
    <source>
        <dbReference type="SAM" id="MobiDB-lite"/>
    </source>
</evidence>
<dbReference type="PROSITE" id="PS50847">
    <property type="entry name" value="GRAM_POS_ANCHORING"/>
    <property type="match status" value="1"/>
</dbReference>
<evidence type="ECO:0000313" key="8">
    <source>
        <dbReference type="EMBL" id="QNN60697.1"/>
    </source>
</evidence>
<dbReference type="InterPro" id="IPR006179">
    <property type="entry name" value="5_nucleotidase/apyrase"/>
</dbReference>
<dbReference type="SUPFAM" id="SSF55816">
    <property type="entry name" value="5'-nucleotidase (syn. UDP-sugar hydrolase), C-terminal domain"/>
    <property type="match status" value="1"/>
</dbReference>
<dbReference type="PANTHER" id="PTHR11575:SF24">
    <property type="entry name" value="5'-NUCLEOTIDASE"/>
    <property type="match status" value="1"/>
</dbReference>
<dbReference type="InterPro" id="IPR019931">
    <property type="entry name" value="LPXTG_anchor"/>
</dbReference>
<keyword evidence="2" id="KW-0964">Secreted</keyword>
<dbReference type="Pfam" id="PF00149">
    <property type="entry name" value="Metallophos"/>
    <property type="match status" value="1"/>
</dbReference>
<dbReference type="InterPro" id="IPR004843">
    <property type="entry name" value="Calcineurin-like_PHP"/>
</dbReference>
<dbReference type="InterPro" id="IPR008334">
    <property type="entry name" value="5'-Nucleotdase_C"/>
</dbReference>
<accession>A0A7G9RYM2</accession>
<name>A0A7G9RYM2_9FIRM</name>